<evidence type="ECO:0000256" key="1">
    <source>
        <dbReference type="SAM" id="Phobius"/>
    </source>
</evidence>
<dbReference type="HOGENOM" id="CLU_594210_0_0_4"/>
<evidence type="ECO:0000313" key="2">
    <source>
        <dbReference type="EMBL" id="ABB07169.1"/>
    </source>
</evidence>
<gene>
    <name evidence="2" type="ordered locus">Bcep18194_A3568</name>
</gene>
<sequence length="478" mass="52318">MGRPLVQHDVCIDLPGEPISCWAESDVTVLLRKHRDVIFEISVKKDATYTLEADKDWFYDVGVKKRVQKGQFHDGQRYHIWVGRDFKGNLLLKSNGKLVRSYSMIDFDTLGGNSDPKAKPEPIIIAIGGFPGAASSGPRVPSGVNNVFANPAPLVCRNTDGNLPGNAWWGQLTPLNFKYGEVAPEFLFPASSGPLTQQNVDESLIVHIFEVTLERAPAEVWRLAQEGGPPTALKIDDKEKVMTRNWIISQFAGGLAYAKDNWSDLRELFNRKFVFMSVKHPKLGIKYYLAFKGNSSLRKMITETVYKLKSTKIMAITAGAVEGMAETASASAQAWKGAFKGAGGIAFVLTIGLDVAEWYHDYEQVDANGHRGRGLADLVAKVGIDIAAAGVASILGAVAYYLITTALTAVGVVIGGWVVGAVAVLVVGVSAFFFYVLGVADNHYSYTQKAAKFIRKAAKYLEENYPKDYNGYPMIVTY</sequence>
<feature type="transmembrane region" description="Helical" evidence="1">
    <location>
        <begin position="409"/>
        <end position="437"/>
    </location>
</feature>
<dbReference type="GeneID" id="45093480"/>
<evidence type="ECO:0000313" key="3">
    <source>
        <dbReference type="Proteomes" id="UP000002705"/>
    </source>
</evidence>
<name>Q39K47_BURL3</name>
<proteinExistence type="predicted"/>
<reference evidence="2" key="1">
    <citation type="submission" date="2009-01" db="EMBL/GenBank/DDBJ databases">
        <title>Complete sequence of chromosome 1 of Burkholderia sp. 383.</title>
        <authorList>
            <consortium name="US DOE Joint Genome Institute"/>
            <person name="Copeland A."/>
            <person name="Lucas S."/>
            <person name="Lapidus A."/>
            <person name="Barry K."/>
            <person name="Detter J.C."/>
            <person name="Glavina T."/>
            <person name="Hammon N."/>
            <person name="Israni S."/>
            <person name="Pitluck S."/>
            <person name="Chain P."/>
            <person name="Malfatti S."/>
            <person name="Shin M."/>
            <person name="Vergez L."/>
            <person name="Schmutz J."/>
            <person name="Larimer F."/>
            <person name="Land M."/>
            <person name="Kyrpides N."/>
            <person name="Lykidis A."/>
            <person name="Richardson P."/>
        </authorList>
    </citation>
    <scope>NUCLEOTIDE SEQUENCE</scope>
    <source>
        <strain evidence="2">383</strain>
    </source>
</reference>
<dbReference type="EMBL" id="CP000151">
    <property type="protein sequence ID" value="ABB07169.1"/>
    <property type="molecule type" value="Genomic_DNA"/>
</dbReference>
<feature type="transmembrane region" description="Helical" evidence="1">
    <location>
        <begin position="378"/>
        <end position="403"/>
    </location>
</feature>
<keyword evidence="1" id="KW-0472">Membrane</keyword>
<accession>Q39K47</accession>
<keyword evidence="3" id="KW-1185">Reference proteome</keyword>
<dbReference type="AlphaFoldDB" id="Q39K47"/>
<protein>
    <submittedName>
        <fullName evidence="2">Uncharacterized protein</fullName>
    </submittedName>
</protein>
<dbReference type="Proteomes" id="UP000002705">
    <property type="component" value="Chromosome 1"/>
</dbReference>
<keyword evidence="1" id="KW-0812">Transmembrane</keyword>
<dbReference type="RefSeq" id="WP_011350765.1">
    <property type="nucleotide sequence ID" value="NC_007510.1"/>
</dbReference>
<dbReference type="PATRIC" id="fig|482957.22.peg.415"/>
<keyword evidence="1" id="KW-1133">Transmembrane helix</keyword>
<dbReference type="KEGG" id="bur:Bcep18194_A3568"/>
<organism evidence="2 3">
    <name type="scientific">Burkholderia lata (strain ATCC 17760 / DSM 23089 / LMG 22485 / NCIMB 9086 / R18194 / 383)</name>
    <dbReference type="NCBI Taxonomy" id="482957"/>
    <lineage>
        <taxon>Bacteria</taxon>
        <taxon>Pseudomonadati</taxon>
        <taxon>Pseudomonadota</taxon>
        <taxon>Betaproteobacteria</taxon>
        <taxon>Burkholderiales</taxon>
        <taxon>Burkholderiaceae</taxon>
        <taxon>Burkholderia</taxon>
        <taxon>Burkholderia cepacia complex</taxon>
    </lineage>
</organism>